<reference evidence="1 2" key="1">
    <citation type="submission" date="2019-12" db="EMBL/GenBank/DDBJ databases">
        <title>Streptomyces sp. strain T44 isolated from rhizosphere soil of Broussonetia papyrifera.</title>
        <authorList>
            <person name="Mo P."/>
        </authorList>
    </citation>
    <scope>NUCLEOTIDE SEQUENCE [LARGE SCALE GENOMIC DNA]</scope>
    <source>
        <strain evidence="1 2">T44</strain>
    </source>
</reference>
<organism evidence="1 2">
    <name type="scientific">Streptomyces broussonetiae</name>
    <dbReference type="NCBI Taxonomy" id="2686304"/>
    <lineage>
        <taxon>Bacteria</taxon>
        <taxon>Bacillati</taxon>
        <taxon>Actinomycetota</taxon>
        <taxon>Actinomycetes</taxon>
        <taxon>Kitasatosporales</taxon>
        <taxon>Streptomycetaceae</taxon>
        <taxon>Streptomyces</taxon>
    </lineage>
</organism>
<dbReference type="KEGG" id="sbro:GQF42_07310"/>
<name>A0A6I6MZQ4_9ACTN</name>
<dbReference type="Proteomes" id="UP000436138">
    <property type="component" value="Chromosome"/>
</dbReference>
<evidence type="ECO:0000313" key="2">
    <source>
        <dbReference type="Proteomes" id="UP000436138"/>
    </source>
</evidence>
<protein>
    <submittedName>
        <fullName evidence="1">LysM domain-containing protein</fullName>
    </submittedName>
</protein>
<dbReference type="EMBL" id="CP047020">
    <property type="protein sequence ID" value="QHA03110.1"/>
    <property type="molecule type" value="Genomic_DNA"/>
</dbReference>
<evidence type="ECO:0000313" key="1">
    <source>
        <dbReference type="EMBL" id="QHA03110.1"/>
    </source>
</evidence>
<proteinExistence type="predicted"/>
<gene>
    <name evidence="1" type="ORF">GQF42_07310</name>
</gene>
<accession>A0A6I6MZQ4</accession>
<sequence>MASLENPLDAVALTQASTAYPRSSRYYGLGTAQFTEADGRQVTYLRRRLLPDPASMADLTTHTVGAGDRPDLLAARYLGNAEQWWRIADANPLLDPRELTGEPGRQIRITLPSGVPGGANG</sequence>
<keyword evidence="2" id="KW-1185">Reference proteome</keyword>
<dbReference type="AlphaFoldDB" id="A0A6I6MZQ4"/>
<dbReference type="RefSeq" id="WP_158918779.1">
    <property type="nucleotide sequence ID" value="NZ_CP047020.1"/>
</dbReference>